<evidence type="ECO:0000256" key="1">
    <source>
        <dbReference type="PROSITE-ProRule" id="PRU00288"/>
    </source>
</evidence>
<dbReference type="InterPro" id="IPR037278">
    <property type="entry name" value="ARFGAP/RecO"/>
</dbReference>
<dbReference type="Gene3D" id="1.10.220.150">
    <property type="entry name" value="Arf GTPase activating protein"/>
    <property type="match status" value="1"/>
</dbReference>
<accession>K0R287</accession>
<feature type="compositionally biased region" description="Polar residues" evidence="2">
    <location>
        <begin position="401"/>
        <end position="421"/>
    </location>
</feature>
<proteinExistence type="predicted"/>
<dbReference type="PROSITE" id="PS50115">
    <property type="entry name" value="ARFGAP"/>
    <property type="match status" value="1"/>
</dbReference>
<keyword evidence="1" id="KW-0479">Metal-binding</keyword>
<feature type="compositionally biased region" description="Basic and acidic residues" evidence="2">
    <location>
        <begin position="250"/>
        <end position="261"/>
    </location>
</feature>
<dbReference type="OrthoDB" id="53470at2759"/>
<protein>
    <recommendedName>
        <fullName evidence="3">Arf-GAP domain-containing protein</fullName>
    </recommendedName>
</protein>
<dbReference type="eggNOG" id="ENOG502QYJS">
    <property type="taxonomic scope" value="Eukaryota"/>
</dbReference>
<dbReference type="Pfam" id="PF01412">
    <property type="entry name" value="ArfGap"/>
    <property type="match status" value="1"/>
</dbReference>
<evidence type="ECO:0000313" key="4">
    <source>
        <dbReference type="EMBL" id="EJK45234.1"/>
    </source>
</evidence>
<organism evidence="4 5">
    <name type="scientific">Thalassiosira oceanica</name>
    <name type="common">Marine diatom</name>
    <dbReference type="NCBI Taxonomy" id="159749"/>
    <lineage>
        <taxon>Eukaryota</taxon>
        <taxon>Sar</taxon>
        <taxon>Stramenopiles</taxon>
        <taxon>Ochrophyta</taxon>
        <taxon>Bacillariophyta</taxon>
        <taxon>Coscinodiscophyceae</taxon>
        <taxon>Thalassiosirophycidae</taxon>
        <taxon>Thalassiosirales</taxon>
        <taxon>Thalassiosiraceae</taxon>
        <taxon>Thalassiosira</taxon>
    </lineage>
</organism>
<dbReference type="AlphaFoldDB" id="K0R287"/>
<gene>
    <name evidence="4" type="ORF">THAOC_36157</name>
</gene>
<feature type="domain" description="Arf-GAP" evidence="3">
    <location>
        <begin position="76"/>
        <end position="152"/>
    </location>
</feature>
<dbReference type="SUPFAM" id="SSF57863">
    <property type="entry name" value="ArfGap/RecO-like zinc finger"/>
    <property type="match status" value="1"/>
</dbReference>
<dbReference type="InterPro" id="IPR001164">
    <property type="entry name" value="ArfGAP_dom"/>
</dbReference>
<feature type="compositionally biased region" description="Basic residues" evidence="2">
    <location>
        <begin position="387"/>
        <end position="400"/>
    </location>
</feature>
<evidence type="ECO:0000313" key="5">
    <source>
        <dbReference type="Proteomes" id="UP000266841"/>
    </source>
</evidence>
<dbReference type="GO" id="GO:0008270">
    <property type="term" value="F:zinc ion binding"/>
    <property type="evidence" value="ECO:0007669"/>
    <property type="project" value="UniProtKB-KW"/>
</dbReference>
<name>K0R287_THAOC</name>
<dbReference type="EMBL" id="AGNL01048666">
    <property type="protein sequence ID" value="EJK45234.1"/>
    <property type="molecule type" value="Genomic_DNA"/>
</dbReference>
<reference evidence="4 5" key="1">
    <citation type="journal article" date="2012" name="Genome Biol.">
        <title>Genome and low-iron response of an oceanic diatom adapted to chronic iron limitation.</title>
        <authorList>
            <person name="Lommer M."/>
            <person name="Specht M."/>
            <person name="Roy A.S."/>
            <person name="Kraemer L."/>
            <person name="Andreson R."/>
            <person name="Gutowska M.A."/>
            <person name="Wolf J."/>
            <person name="Bergner S.V."/>
            <person name="Schilhabel M.B."/>
            <person name="Klostermeier U.C."/>
            <person name="Beiko R.G."/>
            <person name="Rosenstiel P."/>
            <person name="Hippler M."/>
            <person name="Laroche J."/>
        </authorList>
    </citation>
    <scope>NUCLEOTIDE SEQUENCE [LARGE SCALE GENOMIC DNA]</scope>
    <source>
        <strain evidence="4 5">CCMP1005</strain>
    </source>
</reference>
<dbReference type="OMA" id="GNHCCVD"/>
<dbReference type="Proteomes" id="UP000266841">
    <property type="component" value="Unassembled WGS sequence"/>
</dbReference>
<feature type="region of interest" description="Disordered" evidence="2">
    <location>
        <begin position="382"/>
        <end position="421"/>
    </location>
</feature>
<keyword evidence="1" id="KW-0862">Zinc</keyword>
<keyword evidence="1" id="KW-0863">Zinc-finger</keyword>
<dbReference type="InterPro" id="IPR038508">
    <property type="entry name" value="ArfGAP_dom_sf"/>
</dbReference>
<sequence length="421" mass="47305">MDGVEANWGGRGSFFDPYNNNPGADFLTAADDLSLAETAGTSSLQLPRIVTCGDEMESLCRAEMSRGRHTISGFPPMCLPIVRLLGGNHCCVDCGEEDQDLLQYASISYGTILCNECASRHMTMSGEESKIVSIKEGSWNLRHVLVMLEGSNTHMLEYIKAKPRWRPSFGKANDAASEEVLAFKQIYLSKAATSYRKLLDKKANEVYLEQVERMRIEDETKEHKLEAMQFHGRPNDPVRQILESHNADDFRGEMLNGDKHLRGSTNSDGSGNGNRPSMLQKKGRQSRLIASEAPTVDQIRAKINKRRGMNAQIQMMEADRGSVDMGDFTRRLSSLSFGQALVGEVNEAHIQNVREEQPYDAGHLLTQGHFGPTYLDRDDLSFCSRNSSRRPRVGQYRRMRSNTSQQEQFKPQPGLQYQESI</sequence>
<evidence type="ECO:0000259" key="3">
    <source>
        <dbReference type="PROSITE" id="PS50115"/>
    </source>
</evidence>
<evidence type="ECO:0000256" key="2">
    <source>
        <dbReference type="SAM" id="MobiDB-lite"/>
    </source>
</evidence>
<keyword evidence="5" id="KW-1185">Reference proteome</keyword>
<dbReference type="SMART" id="SM00105">
    <property type="entry name" value="ArfGap"/>
    <property type="match status" value="1"/>
</dbReference>
<comment type="caution">
    <text evidence="4">The sequence shown here is derived from an EMBL/GenBank/DDBJ whole genome shotgun (WGS) entry which is preliminary data.</text>
</comment>
<feature type="region of interest" description="Disordered" evidence="2">
    <location>
        <begin position="250"/>
        <end position="294"/>
    </location>
</feature>
<dbReference type="GO" id="GO:0005096">
    <property type="term" value="F:GTPase activator activity"/>
    <property type="evidence" value="ECO:0007669"/>
    <property type="project" value="InterPro"/>
</dbReference>